<proteinExistence type="inferred from homology"/>
<dbReference type="GO" id="GO:0005886">
    <property type="term" value="C:plasma membrane"/>
    <property type="evidence" value="ECO:0007669"/>
    <property type="project" value="UniProtKB-SubCell"/>
</dbReference>
<dbReference type="InterPro" id="IPR043325">
    <property type="entry name" value="LTSS"/>
</dbReference>
<comment type="similarity">
    <text evidence="2">Belongs to the plant LTP family.</text>
</comment>
<protein>
    <recommendedName>
        <fullName evidence="11">Bifunctional inhibitor/plant lipid transfer protein/seed storage helical domain-containing protein</fullName>
    </recommendedName>
</protein>
<comment type="subcellular location">
    <subcellularLocation>
        <location evidence="1">Cell membrane</location>
        <topology evidence="1">Lipid-anchor</topology>
        <topology evidence="1">GPI-anchor</topology>
    </subcellularLocation>
</comment>
<evidence type="ECO:0000256" key="8">
    <source>
        <dbReference type="ARBA" id="ARBA00023288"/>
    </source>
</evidence>
<evidence type="ECO:0000256" key="1">
    <source>
        <dbReference type="ARBA" id="ARBA00004609"/>
    </source>
</evidence>
<dbReference type="Pfam" id="PF14368">
    <property type="entry name" value="LTP_2"/>
    <property type="match status" value="1"/>
</dbReference>
<keyword evidence="13" id="KW-1185">Reference proteome</keyword>
<evidence type="ECO:0000259" key="11">
    <source>
        <dbReference type="Pfam" id="PF14368"/>
    </source>
</evidence>
<keyword evidence="4" id="KW-0336">GPI-anchor</keyword>
<evidence type="ECO:0000256" key="5">
    <source>
        <dbReference type="ARBA" id="ARBA00022729"/>
    </source>
</evidence>
<dbReference type="PANTHER" id="PTHR33044">
    <property type="entry name" value="BIFUNCTIONAL INHIBITOR/LIPID-TRANSFER PROTEIN/SEED STORAGE 2S ALBUMIN SUPERFAMILY PROTEIN-RELATED"/>
    <property type="match status" value="1"/>
</dbReference>
<evidence type="ECO:0000256" key="9">
    <source>
        <dbReference type="SAM" id="MobiDB-lite"/>
    </source>
</evidence>
<dbReference type="InterPro" id="IPR036312">
    <property type="entry name" value="Bifun_inhib/LTP/seed_sf"/>
</dbReference>
<reference evidence="12 13" key="1">
    <citation type="submission" date="2024-04" db="EMBL/GenBank/DDBJ databases">
        <authorList>
            <person name="Fracassetti M."/>
        </authorList>
    </citation>
    <scope>NUCLEOTIDE SEQUENCE [LARGE SCALE GENOMIC DNA]</scope>
</reference>
<dbReference type="AlphaFoldDB" id="A0AAV2D8D0"/>
<keyword evidence="7" id="KW-0325">Glycoprotein</keyword>
<keyword evidence="4" id="KW-0472">Membrane</keyword>
<evidence type="ECO:0000256" key="2">
    <source>
        <dbReference type="ARBA" id="ARBA00009748"/>
    </source>
</evidence>
<evidence type="ECO:0000256" key="7">
    <source>
        <dbReference type="ARBA" id="ARBA00023180"/>
    </source>
</evidence>
<sequence length="230" mass="23741">MTTRRSGHDALPIVFVALLFFFCSLISIGKCQNLDELMQSYGNAISKSMNESEESSLRSGIALLAHPGKAKCLEKLSPCKEFMHFQGTPPSSCCDPLTEIATNDTEGCVCIFNSEDLLHSVNITMNDALALAATCGAKPDLSACKNDAADAPSGSGSAAATISLPPISLESSGGSGHDAAADSSSSSSSSDDKKESSGATVTTFGGNRSNLRGLVLTVTVLVGLNLLTLN</sequence>
<gene>
    <name evidence="12" type="ORF">LTRI10_LOCUS12056</name>
</gene>
<evidence type="ECO:0000256" key="10">
    <source>
        <dbReference type="SAM" id="SignalP"/>
    </source>
</evidence>
<evidence type="ECO:0000256" key="6">
    <source>
        <dbReference type="ARBA" id="ARBA00023157"/>
    </source>
</evidence>
<dbReference type="InterPro" id="IPR016140">
    <property type="entry name" value="Bifunc_inhib/LTP/seed_store"/>
</dbReference>
<organism evidence="12 13">
    <name type="scientific">Linum trigynum</name>
    <dbReference type="NCBI Taxonomy" id="586398"/>
    <lineage>
        <taxon>Eukaryota</taxon>
        <taxon>Viridiplantae</taxon>
        <taxon>Streptophyta</taxon>
        <taxon>Embryophyta</taxon>
        <taxon>Tracheophyta</taxon>
        <taxon>Spermatophyta</taxon>
        <taxon>Magnoliopsida</taxon>
        <taxon>eudicotyledons</taxon>
        <taxon>Gunneridae</taxon>
        <taxon>Pentapetalae</taxon>
        <taxon>rosids</taxon>
        <taxon>fabids</taxon>
        <taxon>Malpighiales</taxon>
        <taxon>Linaceae</taxon>
        <taxon>Linum</taxon>
    </lineage>
</organism>
<dbReference type="SUPFAM" id="SSF47699">
    <property type="entry name" value="Bifunctional inhibitor/lipid-transfer protein/seed storage 2S albumin"/>
    <property type="match status" value="1"/>
</dbReference>
<evidence type="ECO:0000313" key="12">
    <source>
        <dbReference type="EMBL" id="CAL1369453.1"/>
    </source>
</evidence>
<dbReference type="Gene3D" id="1.10.110.10">
    <property type="entry name" value="Plant lipid-transfer and hydrophobic proteins"/>
    <property type="match status" value="1"/>
</dbReference>
<keyword evidence="8" id="KW-0449">Lipoprotein</keyword>
<dbReference type="EMBL" id="OZ034815">
    <property type="protein sequence ID" value="CAL1369453.1"/>
    <property type="molecule type" value="Genomic_DNA"/>
</dbReference>
<name>A0AAV2D8D0_9ROSI</name>
<feature type="signal peptide" evidence="10">
    <location>
        <begin position="1"/>
        <end position="31"/>
    </location>
</feature>
<keyword evidence="3" id="KW-1003">Cell membrane</keyword>
<dbReference type="GO" id="GO:0098552">
    <property type="term" value="C:side of membrane"/>
    <property type="evidence" value="ECO:0007669"/>
    <property type="project" value="UniProtKB-KW"/>
</dbReference>
<evidence type="ECO:0000313" key="13">
    <source>
        <dbReference type="Proteomes" id="UP001497516"/>
    </source>
</evidence>
<accession>A0AAV2D8D0</accession>
<feature type="region of interest" description="Disordered" evidence="9">
    <location>
        <begin position="170"/>
        <end position="202"/>
    </location>
</feature>
<evidence type="ECO:0000256" key="3">
    <source>
        <dbReference type="ARBA" id="ARBA00022475"/>
    </source>
</evidence>
<feature type="domain" description="Bifunctional inhibitor/plant lipid transfer protein/seed storage helical" evidence="11">
    <location>
        <begin position="68"/>
        <end position="144"/>
    </location>
</feature>
<keyword evidence="6" id="KW-1015">Disulfide bond</keyword>
<feature type="chain" id="PRO_5043718625" description="Bifunctional inhibitor/plant lipid transfer protein/seed storage helical domain-containing protein" evidence="10">
    <location>
        <begin position="32"/>
        <end position="230"/>
    </location>
</feature>
<dbReference type="Proteomes" id="UP001497516">
    <property type="component" value="Chromosome 2"/>
</dbReference>
<evidence type="ECO:0000256" key="4">
    <source>
        <dbReference type="ARBA" id="ARBA00022622"/>
    </source>
</evidence>
<dbReference type="CDD" id="cd00010">
    <property type="entry name" value="AAI_LTSS"/>
    <property type="match status" value="1"/>
</dbReference>
<feature type="compositionally biased region" description="Low complexity" evidence="9">
    <location>
        <begin position="177"/>
        <end position="189"/>
    </location>
</feature>
<keyword evidence="5 10" id="KW-0732">Signal</keyword>